<organism evidence="1 2">
    <name type="scientific">Microbacterium phage AnnaSerena</name>
    <dbReference type="NCBI Taxonomy" id="2201432"/>
    <lineage>
        <taxon>Viruses</taxon>
        <taxon>Duplodnaviria</taxon>
        <taxon>Heunggongvirae</taxon>
        <taxon>Uroviricota</taxon>
        <taxon>Caudoviricetes</taxon>
        <taxon>Krampusvirus</taxon>
        <taxon>Krampusvirus krampus</taxon>
    </lineage>
</organism>
<accession>A0A2Z4Q4R5</accession>
<dbReference type="Proteomes" id="UP000251068">
    <property type="component" value="Segment"/>
</dbReference>
<evidence type="ECO:0000313" key="2">
    <source>
        <dbReference type="Proteomes" id="UP000251068"/>
    </source>
</evidence>
<proteinExistence type="predicted"/>
<protein>
    <submittedName>
        <fullName evidence="1">Uncharacterized protein</fullName>
    </submittedName>
</protein>
<reference evidence="1 2" key="1">
    <citation type="submission" date="2018-04" db="EMBL/GenBank/DDBJ databases">
        <authorList>
            <person name="Harrington T."/>
            <person name="Washburn E."/>
            <person name="Bricker J."/>
            <person name="McKinney A."/>
            <person name="Betsko A.J."/>
            <person name="Garlena R.A."/>
            <person name="Russell D.A."/>
            <person name="Pope W.A."/>
            <person name="Jacobs-Sera D."/>
            <person name="Hatfull G.F."/>
        </authorList>
    </citation>
    <scope>NUCLEOTIDE SEQUENCE [LARGE SCALE GENOMIC DNA]</scope>
</reference>
<sequence>MPTHTFDITGDKTGTKFNIHIIAEHPLKIGTGAPDIHAIMSRFETGMMQLSLTPLTAQVERMDEPWGEFESQGWVRQMPEALLFAVAKMLDGFKAQADDPESDVDVIFDEEHPPVTTIAAALLAHRKEVNSR</sequence>
<evidence type="ECO:0000313" key="1">
    <source>
        <dbReference type="EMBL" id="AWY04533.1"/>
    </source>
</evidence>
<name>A0A2Z4Q4R5_9CAUD</name>
<dbReference type="EMBL" id="MH271292">
    <property type="protein sequence ID" value="AWY04533.1"/>
    <property type="molecule type" value="Genomic_DNA"/>
</dbReference>
<gene>
    <name evidence="1" type="primary">79</name>
    <name evidence="1" type="ORF">SEA_ANNASERENA_79</name>
</gene>